<dbReference type="InterPro" id="IPR001537">
    <property type="entry name" value="SpoU_MeTrfase"/>
</dbReference>
<dbReference type="Gene3D" id="3.30.1330.30">
    <property type="match status" value="1"/>
</dbReference>
<name>A0AA36IJD8_9DINO</name>
<dbReference type="Proteomes" id="UP001178507">
    <property type="component" value="Unassembled WGS sequence"/>
</dbReference>
<keyword evidence="6" id="KW-1185">Reference proteome</keyword>
<organism evidence="5 6">
    <name type="scientific">Effrenium voratum</name>
    <dbReference type="NCBI Taxonomy" id="2562239"/>
    <lineage>
        <taxon>Eukaryota</taxon>
        <taxon>Sar</taxon>
        <taxon>Alveolata</taxon>
        <taxon>Dinophyceae</taxon>
        <taxon>Suessiales</taxon>
        <taxon>Symbiodiniaceae</taxon>
        <taxon>Effrenium</taxon>
    </lineage>
</organism>
<feature type="domain" description="tRNA/rRNA methyltransferase SpoU type" evidence="4">
    <location>
        <begin position="157"/>
        <end position="297"/>
    </location>
</feature>
<dbReference type="GO" id="GO:0006396">
    <property type="term" value="P:RNA processing"/>
    <property type="evidence" value="ECO:0007669"/>
    <property type="project" value="InterPro"/>
</dbReference>
<dbReference type="InterPro" id="IPR029026">
    <property type="entry name" value="tRNA_m1G_MTases_N"/>
</dbReference>
<dbReference type="SUPFAM" id="SSF75217">
    <property type="entry name" value="alpha/beta knot"/>
    <property type="match status" value="1"/>
</dbReference>
<gene>
    <name evidence="5" type="ORF">EVOR1521_LOCUS13821</name>
</gene>
<keyword evidence="1" id="KW-0489">Methyltransferase</keyword>
<reference evidence="5" key="1">
    <citation type="submission" date="2023-08" db="EMBL/GenBank/DDBJ databases">
        <authorList>
            <person name="Chen Y."/>
            <person name="Shah S."/>
            <person name="Dougan E. K."/>
            <person name="Thang M."/>
            <person name="Chan C."/>
        </authorList>
    </citation>
    <scope>NUCLEOTIDE SEQUENCE</scope>
</reference>
<dbReference type="EMBL" id="CAUJNA010001580">
    <property type="protein sequence ID" value="CAJ1387828.1"/>
    <property type="molecule type" value="Genomic_DNA"/>
</dbReference>
<dbReference type="CDD" id="cd18095">
    <property type="entry name" value="SpoU-like_rRNA-MTase"/>
    <property type="match status" value="1"/>
</dbReference>
<evidence type="ECO:0000313" key="5">
    <source>
        <dbReference type="EMBL" id="CAJ1387828.1"/>
    </source>
</evidence>
<dbReference type="GO" id="GO:0008173">
    <property type="term" value="F:RNA methyltransferase activity"/>
    <property type="evidence" value="ECO:0007669"/>
    <property type="project" value="InterPro"/>
</dbReference>
<dbReference type="InterPro" id="IPR029064">
    <property type="entry name" value="Ribosomal_eL30-like_sf"/>
</dbReference>
<dbReference type="Gene3D" id="3.40.1280.10">
    <property type="match status" value="1"/>
</dbReference>
<proteinExistence type="predicted"/>
<evidence type="ECO:0000256" key="1">
    <source>
        <dbReference type="ARBA" id="ARBA00022603"/>
    </source>
</evidence>
<evidence type="ECO:0000313" key="6">
    <source>
        <dbReference type="Proteomes" id="UP001178507"/>
    </source>
</evidence>
<protein>
    <recommendedName>
        <fullName evidence="4">tRNA/rRNA methyltransferase SpoU type domain-containing protein</fullName>
    </recommendedName>
</protein>
<accession>A0AA36IJD8</accession>
<dbReference type="InterPro" id="IPR051259">
    <property type="entry name" value="rRNA_Methyltransferase"/>
</dbReference>
<dbReference type="GO" id="GO:0032259">
    <property type="term" value="P:methylation"/>
    <property type="evidence" value="ECO:0007669"/>
    <property type="project" value="UniProtKB-KW"/>
</dbReference>
<dbReference type="PANTHER" id="PTHR43191:SF2">
    <property type="entry name" value="RRNA METHYLTRANSFERASE 3, MITOCHONDRIAL"/>
    <property type="match status" value="1"/>
</dbReference>
<evidence type="ECO:0000256" key="2">
    <source>
        <dbReference type="ARBA" id="ARBA00022679"/>
    </source>
</evidence>
<evidence type="ECO:0000259" key="4">
    <source>
        <dbReference type="Pfam" id="PF00588"/>
    </source>
</evidence>
<dbReference type="AlphaFoldDB" id="A0AA36IJD8"/>
<sequence length="302" mass="32907">MAMTLVSCALLVPGFPAAHVAEIGSKRNSAFKLLSKLRTRQGRRKLGRFFAEGETFLRMRPRGVFVRKSRWKQEGLAQIRQQVLEGAEAPEAPAARPLFWGGGVPEDDGAAARQASYAVLENELFDQISTQEKSQGVLCVFGMPLDTAVSKVTSSNVVVLDGVEDPNNLGVILRTMEAFGSRTLLVTKGTVDVFNPKVVRCSMGAAVRGRVDVAEVLASELRPMLRGYRLFSTRLDGSLPSTRLQERLTGRDAFLFGHEARGLSRELLDLADEHVRIPMSPHVDSLNVGVAVGVLLHSTLKG</sequence>
<feature type="signal peptide" evidence="3">
    <location>
        <begin position="1"/>
        <end position="17"/>
    </location>
</feature>
<comment type="caution">
    <text evidence="5">The sequence shown here is derived from an EMBL/GenBank/DDBJ whole genome shotgun (WGS) entry which is preliminary data.</text>
</comment>
<keyword evidence="2" id="KW-0808">Transferase</keyword>
<dbReference type="PANTHER" id="PTHR43191">
    <property type="entry name" value="RRNA METHYLTRANSFERASE 3"/>
    <property type="match status" value="1"/>
</dbReference>
<evidence type="ECO:0000256" key="3">
    <source>
        <dbReference type="SAM" id="SignalP"/>
    </source>
</evidence>
<dbReference type="GO" id="GO:0003723">
    <property type="term" value="F:RNA binding"/>
    <property type="evidence" value="ECO:0007669"/>
    <property type="project" value="InterPro"/>
</dbReference>
<feature type="chain" id="PRO_5041309678" description="tRNA/rRNA methyltransferase SpoU type domain-containing protein" evidence="3">
    <location>
        <begin position="18"/>
        <end position="302"/>
    </location>
</feature>
<dbReference type="Pfam" id="PF00588">
    <property type="entry name" value="SpoU_methylase"/>
    <property type="match status" value="1"/>
</dbReference>
<dbReference type="InterPro" id="IPR029028">
    <property type="entry name" value="Alpha/beta_knot_MTases"/>
</dbReference>
<keyword evidence="3" id="KW-0732">Signal</keyword>